<feature type="domain" description="Sulfotransferase" evidence="4">
    <location>
        <begin position="72"/>
        <end position="338"/>
    </location>
</feature>
<dbReference type="RefSeq" id="XP_021855381.2">
    <property type="nucleotide sequence ID" value="XM_021999689.2"/>
</dbReference>
<evidence type="ECO:0000313" key="6">
    <source>
        <dbReference type="RefSeq" id="XP_021855381.2"/>
    </source>
</evidence>
<reference evidence="6" key="2">
    <citation type="submission" date="2025-08" db="UniProtKB">
        <authorList>
            <consortium name="RefSeq"/>
        </authorList>
    </citation>
    <scope>IDENTIFICATION</scope>
    <source>
        <tissue evidence="6">Leaf</tissue>
    </source>
</reference>
<sequence>MNQNDITTKTNQTKEIDIVDEEEVEKLKQCLPKANWMGSKHFQLLNFQGFWYSTVNFSNILAFQRHFLAQNTDLIVSSFPKTGTTWLKSLLFSVTNRFVHPSNKTPLLTHNPHELVYDLETAVYGGNPKLPRPNQLNDLPPPRLLHSHMPYSSLPQSIKISSCKILYICRNPLDTLVSHWHFYPKLIKRVTGDENYQPCNIEDFFEDFCLGKVAFGPFFEHVVGYWKQSLEQPNKVLFLKYEDLKENPSAQLKKMAEFVGIPFSTQEENEGVIKEIIELCSIHKLRDLEVNKSGLLSKFVENKNFFRDGEVGGWTRYLSAPMVEKMKELMEEKLGGSGLYCPLNYSLDKLILLYTTYKVYVF</sequence>
<keyword evidence="5" id="KW-1185">Reference proteome</keyword>
<protein>
    <recommendedName>
        <fullName evidence="3">Sulfotransferase</fullName>
        <ecNumber evidence="3">2.8.2.-</ecNumber>
    </recommendedName>
</protein>
<dbReference type="PANTHER" id="PTHR11783">
    <property type="entry name" value="SULFOTRANSFERASE SULT"/>
    <property type="match status" value="1"/>
</dbReference>
<gene>
    <name evidence="6" type="primary">LOC110794728</name>
</gene>
<comment type="similarity">
    <text evidence="1 3">Belongs to the sulfotransferase 1 family.</text>
</comment>
<evidence type="ECO:0000313" key="5">
    <source>
        <dbReference type="Proteomes" id="UP000813463"/>
    </source>
</evidence>
<dbReference type="EC" id="2.8.2.-" evidence="3"/>
<accession>A0A9R0ITP2</accession>
<name>A0A9R0ITP2_SPIOL</name>
<proteinExistence type="inferred from homology"/>
<organism evidence="5 6">
    <name type="scientific">Spinacia oleracea</name>
    <name type="common">Spinach</name>
    <dbReference type="NCBI Taxonomy" id="3562"/>
    <lineage>
        <taxon>Eukaryota</taxon>
        <taxon>Viridiplantae</taxon>
        <taxon>Streptophyta</taxon>
        <taxon>Embryophyta</taxon>
        <taxon>Tracheophyta</taxon>
        <taxon>Spermatophyta</taxon>
        <taxon>Magnoliopsida</taxon>
        <taxon>eudicotyledons</taxon>
        <taxon>Gunneridae</taxon>
        <taxon>Pentapetalae</taxon>
        <taxon>Caryophyllales</taxon>
        <taxon>Chenopodiaceae</taxon>
        <taxon>Chenopodioideae</taxon>
        <taxon>Anserineae</taxon>
        <taxon>Spinacia</taxon>
    </lineage>
</organism>
<reference evidence="5" key="1">
    <citation type="journal article" date="2021" name="Nat. Commun.">
        <title>Genomic analyses provide insights into spinach domestication and the genetic basis of agronomic traits.</title>
        <authorList>
            <person name="Cai X."/>
            <person name="Sun X."/>
            <person name="Xu C."/>
            <person name="Sun H."/>
            <person name="Wang X."/>
            <person name="Ge C."/>
            <person name="Zhang Z."/>
            <person name="Wang Q."/>
            <person name="Fei Z."/>
            <person name="Jiao C."/>
            <person name="Wang Q."/>
        </authorList>
    </citation>
    <scope>NUCLEOTIDE SEQUENCE [LARGE SCALE GENOMIC DNA]</scope>
    <source>
        <strain evidence="5">cv. Varoflay</strain>
    </source>
</reference>
<evidence type="ECO:0000256" key="1">
    <source>
        <dbReference type="ARBA" id="ARBA00005771"/>
    </source>
</evidence>
<dbReference type="GO" id="GO:0005737">
    <property type="term" value="C:cytoplasm"/>
    <property type="evidence" value="ECO:0000318"/>
    <property type="project" value="GO_Central"/>
</dbReference>
<dbReference type="KEGG" id="soe:110794728"/>
<dbReference type="GO" id="GO:0051923">
    <property type="term" value="P:sulfation"/>
    <property type="evidence" value="ECO:0000318"/>
    <property type="project" value="GO_Central"/>
</dbReference>
<evidence type="ECO:0000256" key="3">
    <source>
        <dbReference type="RuleBase" id="RU361155"/>
    </source>
</evidence>
<dbReference type="Proteomes" id="UP000813463">
    <property type="component" value="Chromosome 6"/>
</dbReference>
<keyword evidence="2 3" id="KW-0808">Transferase</keyword>
<dbReference type="GO" id="GO:0008146">
    <property type="term" value="F:sulfotransferase activity"/>
    <property type="evidence" value="ECO:0000318"/>
    <property type="project" value="GO_Central"/>
</dbReference>
<dbReference type="SUPFAM" id="SSF52540">
    <property type="entry name" value="P-loop containing nucleoside triphosphate hydrolases"/>
    <property type="match status" value="1"/>
</dbReference>
<dbReference type="Pfam" id="PF00685">
    <property type="entry name" value="Sulfotransfer_1"/>
    <property type="match status" value="1"/>
</dbReference>
<dbReference type="GeneID" id="110794728"/>
<dbReference type="AlphaFoldDB" id="A0A9R0ITP2"/>
<dbReference type="Gene3D" id="3.40.50.300">
    <property type="entry name" value="P-loop containing nucleotide triphosphate hydrolases"/>
    <property type="match status" value="1"/>
</dbReference>
<dbReference type="InterPro" id="IPR000863">
    <property type="entry name" value="Sulfotransferase_dom"/>
</dbReference>
<dbReference type="InterPro" id="IPR027417">
    <property type="entry name" value="P-loop_NTPase"/>
</dbReference>
<evidence type="ECO:0000259" key="4">
    <source>
        <dbReference type="Pfam" id="PF00685"/>
    </source>
</evidence>
<evidence type="ECO:0000256" key="2">
    <source>
        <dbReference type="ARBA" id="ARBA00022679"/>
    </source>
</evidence>